<accession>A0ACB9ZJZ6</accession>
<organism evidence="1 2">
    <name type="scientific">Catharanthus roseus</name>
    <name type="common">Madagascar periwinkle</name>
    <name type="synonym">Vinca rosea</name>
    <dbReference type="NCBI Taxonomy" id="4058"/>
    <lineage>
        <taxon>Eukaryota</taxon>
        <taxon>Viridiplantae</taxon>
        <taxon>Streptophyta</taxon>
        <taxon>Embryophyta</taxon>
        <taxon>Tracheophyta</taxon>
        <taxon>Spermatophyta</taxon>
        <taxon>Magnoliopsida</taxon>
        <taxon>eudicotyledons</taxon>
        <taxon>Gunneridae</taxon>
        <taxon>Pentapetalae</taxon>
        <taxon>asterids</taxon>
        <taxon>lamiids</taxon>
        <taxon>Gentianales</taxon>
        <taxon>Apocynaceae</taxon>
        <taxon>Rauvolfioideae</taxon>
        <taxon>Vinceae</taxon>
        <taxon>Catharanthinae</taxon>
        <taxon>Catharanthus</taxon>
    </lineage>
</organism>
<keyword evidence="2" id="KW-1185">Reference proteome</keyword>
<gene>
    <name evidence="1" type="ORF">M9H77_34026</name>
</gene>
<reference evidence="2" key="1">
    <citation type="journal article" date="2023" name="Nat. Plants">
        <title>Single-cell RNA sequencing provides a high-resolution roadmap for understanding the multicellular compartmentation of specialized metabolism.</title>
        <authorList>
            <person name="Sun S."/>
            <person name="Shen X."/>
            <person name="Li Y."/>
            <person name="Li Y."/>
            <person name="Wang S."/>
            <person name="Li R."/>
            <person name="Zhang H."/>
            <person name="Shen G."/>
            <person name="Guo B."/>
            <person name="Wei J."/>
            <person name="Xu J."/>
            <person name="St-Pierre B."/>
            <person name="Chen S."/>
            <person name="Sun C."/>
        </authorList>
    </citation>
    <scope>NUCLEOTIDE SEQUENCE [LARGE SCALE GENOMIC DNA]</scope>
</reference>
<proteinExistence type="predicted"/>
<comment type="caution">
    <text evidence="1">The sequence shown here is derived from an EMBL/GenBank/DDBJ whole genome shotgun (WGS) entry which is preliminary data.</text>
</comment>
<dbReference type="EMBL" id="CM044708">
    <property type="protein sequence ID" value="KAI5648021.1"/>
    <property type="molecule type" value="Genomic_DNA"/>
</dbReference>
<protein>
    <submittedName>
        <fullName evidence="1">Uncharacterized protein</fullName>
    </submittedName>
</protein>
<dbReference type="Proteomes" id="UP001060085">
    <property type="component" value="Linkage Group LG08"/>
</dbReference>
<name>A0ACB9ZJZ6_CATRO</name>
<evidence type="ECO:0000313" key="1">
    <source>
        <dbReference type="EMBL" id="KAI5648021.1"/>
    </source>
</evidence>
<sequence length="380" mass="44549">MPGEGLYHWITHLLSELVFLQVFNKFKQNIDDIEDFIEENIDLEVKKFFLKKILPQYTAQLAKISQEFGPVGQKTVQEFFMTHYNSKILIDHRLYVTIGCELGEKRKTKVYELTDDEIPVKMRDFNGTKKCNCHFLLKGEQTVSRQFWKLTVQDRRHNHKIGVHPHGHAQAAQLTNDELNMPKNILDSLCRKHTDCAVRYNMPLLEAIGMTLTDKLTKLKDKWHKRPDFIEYLFDTWLILAPKFVRIWTGKILHFGSETTNRVEAQHSVLKAYLLHHAVSEIKKTLESSRMIEKYNASSNLEDIRKIQQKEINCTGSTYKLLLERHSSHLVDQVSVLGQDPVAVRALEGEVEEEVVLGKRVRDYQLIHLLQIHPMYFFYF</sequence>
<evidence type="ECO:0000313" key="2">
    <source>
        <dbReference type="Proteomes" id="UP001060085"/>
    </source>
</evidence>